<dbReference type="Gene3D" id="3.40.30.10">
    <property type="entry name" value="Glutaredoxin"/>
    <property type="match status" value="1"/>
</dbReference>
<dbReference type="InterPro" id="IPR012336">
    <property type="entry name" value="Thioredoxin-like_fold"/>
</dbReference>
<feature type="domain" description="Thioredoxin-like fold" evidence="2">
    <location>
        <begin position="47"/>
        <end position="209"/>
    </location>
</feature>
<accession>A0A1H9W3H1</accession>
<keyword evidence="3" id="KW-0413">Isomerase</keyword>
<dbReference type="OrthoDB" id="117402at2"/>
<evidence type="ECO:0000313" key="4">
    <source>
        <dbReference type="Proteomes" id="UP000199318"/>
    </source>
</evidence>
<dbReference type="Pfam" id="PF13462">
    <property type="entry name" value="Thioredoxin_4"/>
    <property type="match status" value="1"/>
</dbReference>
<dbReference type="RefSeq" id="WP_093074340.1">
    <property type="nucleotide sequence ID" value="NZ_FOGV01000027.1"/>
</dbReference>
<evidence type="ECO:0000256" key="1">
    <source>
        <dbReference type="SAM" id="SignalP"/>
    </source>
</evidence>
<dbReference type="EMBL" id="FOGV01000027">
    <property type="protein sequence ID" value="SES28354.1"/>
    <property type="molecule type" value="Genomic_DNA"/>
</dbReference>
<name>A0A1H9W3H1_9BACI</name>
<dbReference type="Proteomes" id="UP000199318">
    <property type="component" value="Unassembled WGS sequence"/>
</dbReference>
<comment type="caution">
    <text evidence="3">The sequence shown here is derived from an EMBL/GenBank/DDBJ whole genome shotgun (WGS) entry which is preliminary data.</text>
</comment>
<keyword evidence="1" id="KW-0732">Signal</keyword>
<dbReference type="PROSITE" id="PS51257">
    <property type="entry name" value="PROKAR_LIPOPROTEIN"/>
    <property type="match status" value="1"/>
</dbReference>
<protein>
    <submittedName>
        <fullName evidence="3">Protein-disulfide isomerase</fullName>
    </submittedName>
</protein>
<feature type="chain" id="PRO_5038610208" evidence="1">
    <location>
        <begin position="22"/>
        <end position="211"/>
    </location>
</feature>
<evidence type="ECO:0000313" key="3">
    <source>
        <dbReference type="EMBL" id="SES28354.1"/>
    </source>
</evidence>
<organism evidence="3 4">
    <name type="scientific">Salisediminibacterium halotolerans</name>
    <dbReference type="NCBI Taxonomy" id="517425"/>
    <lineage>
        <taxon>Bacteria</taxon>
        <taxon>Bacillati</taxon>
        <taxon>Bacillota</taxon>
        <taxon>Bacilli</taxon>
        <taxon>Bacillales</taxon>
        <taxon>Bacillaceae</taxon>
        <taxon>Salisediminibacterium</taxon>
    </lineage>
</organism>
<dbReference type="STRING" id="1464123.SAMN05444126_12711"/>
<proteinExistence type="predicted"/>
<dbReference type="SUPFAM" id="SSF52833">
    <property type="entry name" value="Thioredoxin-like"/>
    <property type="match status" value="1"/>
</dbReference>
<keyword evidence="4" id="KW-1185">Reference proteome</keyword>
<sequence length="211" mass="23403">MKHIWILIASLLLAVFVTACGGEDNEAADHQNEDHPATSPVEDEPIVVKGDEEAESEILLVTDYSCPYCVDWYMDILPEIEVNLVDEGVAQFRSAPVSFVDENSERLAAFDLAVKESAPEDYFAIAERLYADAEDDDVTNWGEPSYQEEVLEDFGLDYDDVMGAPVPDTDEFTNAYVEEHGFETVPAVIVDGELMEDSFDYDAIADAVNAE</sequence>
<feature type="signal peptide" evidence="1">
    <location>
        <begin position="1"/>
        <end position="21"/>
    </location>
</feature>
<gene>
    <name evidence="3" type="ORF">SAMN05444126_12711</name>
</gene>
<dbReference type="AlphaFoldDB" id="A0A1H9W3H1"/>
<dbReference type="GO" id="GO:0016853">
    <property type="term" value="F:isomerase activity"/>
    <property type="evidence" value="ECO:0007669"/>
    <property type="project" value="UniProtKB-KW"/>
</dbReference>
<reference evidence="4" key="1">
    <citation type="submission" date="2016-10" db="EMBL/GenBank/DDBJ databases">
        <authorList>
            <person name="de Groot N.N."/>
        </authorList>
    </citation>
    <scope>NUCLEOTIDE SEQUENCE [LARGE SCALE GENOMIC DNA]</scope>
    <source>
        <strain evidence="4">10nlg</strain>
    </source>
</reference>
<evidence type="ECO:0000259" key="2">
    <source>
        <dbReference type="Pfam" id="PF13462"/>
    </source>
</evidence>
<dbReference type="InterPro" id="IPR036249">
    <property type="entry name" value="Thioredoxin-like_sf"/>
</dbReference>